<dbReference type="Pfam" id="PF17181">
    <property type="entry name" value="EPF"/>
    <property type="match status" value="1"/>
</dbReference>
<dbReference type="Proteomes" id="UP001222027">
    <property type="component" value="Unassembled WGS sequence"/>
</dbReference>
<evidence type="ECO:0000256" key="4">
    <source>
        <dbReference type="ARBA" id="ARBA00022729"/>
    </source>
</evidence>
<reference evidence="7 8" key="1">
    <citation type="submission" date="2022-12" db="EMBL/GenBank/DDBJ databases">
        <title>Chromosome-scale assembly of the Ensete ventricosum genome.</title>
        <authorList>
            <person name="Dussert Y."/>
            <person name="Stocks J."/>
            <person name="Wendawek A."/>
            <person name="Woldeyes F."/>
            <person name="Nichols R.A."/>
            <person name="Borrell J.S."/>
        </authorList>
    </citation>
    <scope>NUCLEOTIDE SEQUENCE [LARGE SCALE GENOMIC DNA]</scope>
    <source>
        <strain evidence="8">cv. Maze</strain>
        <tissue evidence="7">Seeds</tissue>
    </source>
</reference>
<keyword evidence="6" id="KW-0217">Developmental protein</keyword>
<proteinExistence type="inferred from homology"/>
<keyword evidence="5" id="KW-1015">Disulfide bond</keyword>
<dbReference type="AlphaFoldDB" id="A0AAV8Q588"/>
<dbReference type="EMBL" id="JAQQAF010000008">
    <property type="protein sequence ID" value="KAJ8464838.1"/>
    <property type="molecule type" value="Genomic_DNA"/>
</dbReference>
<dbReference type="InterPro" id="IPR039455">
    <property type="entry name" value="EPFL"/>
</dbReference>
<comment type="similarity">
    <text evidence="2 6">Belongs to the plant cysteine rich small secretory peptide family. Epidermal patterning factor subfamily.</text>
</comment>
<comment type="caution">
    <text evidence="7">The sequence shown here is derived from an EMBL/GenBank/DDBJ whole genome shotgun (WGS) entry which is preliminary data.</text>
</comment>
<organism evidence="7 8">
    <name type="scientific">Ensete ventricosum</name>
    <name type="common">Abyssinian banana</name>
    <name type="synonym">Musa ensete</name>
    <dbReference type="NCBI Taxonomy" id="4639"/>
    <lineage>
        <taxon>Eukaryota</taxon>
        <taxon>Viridiplantae</taxon>
        <taxon>Streptophyta</taxon>
        <taxon>Embryophyta</taxon>
        <taxon>Tracheophyta</taxon>
        <taxon>Spermatophyta</taxon>
        <taxon>Magnoliopsida</taxon>
        <taxon>Liliopsida</taxon>
        <taxon>Zingiberales</taxon>
        <taxon>Musaceae</taxon>
        <taxon>Ensete</taxon>
    </lineage>
</organism>
<name>A0AAV8Q588_ENSVE</name>
<keyword evidence="4 6" id="KW-0732">Signal</keyword>
<keyword evidence="8" id="KW-1185">Reference proteome</keyword>
<accession>A0AAV8Q588</accession>
<feature type="chain" id="PRO_5043102864" description="Epidermal patterning factor-like protein" evidence="6">
    <location>
        <begin position="28"/>
        <end position="100"/>
    </location>
</feature>
<dbReference type="PANTHER" id="PTHR33109">
    <property type="entry name" value="EPIDERMAL PATTERNING FACTOR-LIKE PROTEIN 4"/>
    <property type="match status" value="1"/>
</dbReference>
<evidence type="ECO:0000256" key="5">
    <source>
        <dbReference type="ARBA" id="ARBA00023157"/>
    </source>
</evidence>
<evidence type="ECO:0000313" key="8">
    <source>
        <dbReference type="Proteomes" id="UP001222027"/>
    </source>
</evidence>
<evidence type="ECO:0000256" key="1">
    <source>
        <dbReference type="ARBA" id="ARBA00004613"/>
    </source>
</evidence>
<protein>
    <recommendedName>
        <fullName evidence="6">Epidermal patterning factor-like protein</fullName>
    </recommendedName>
</protein>
<sequence>MPRLAVVVVVLIVFSLTFLSSSPAGLASFESSTGSLLLKRKVLGSRPPSCMNKCSSCSPCMATLVAFPRERSFSALGHEEDDGYYLLAWKCQCGNKLYQP</sequence>
<dbReference type="GO" id="GO:0005576">
    <property type="term" value="C:extracellular region"/>
    <property type="evidence" value="ECO:0007669"/>
    <property type="project" value="UniProtKB-SubCell"/>
</dbReference>
<evidence type="ECO:0000256" key="2">
    <source>
        <dbReference type="ARBA" id="ARBA00008127"/>
    </source>
</evidence>
<evidence type="ECO:0000256" key="3">
    <source>
        <dbReference type="ARBA" id="ARBA00022525"/>
    </source>
</evidence>
<keyword evidence="3 6" id="KW-0964">Secreted</keyword>
<evidence type="ECO:0000256" key="6">
    <source>
        <dbReference type="RuleBase" id="RU367102"/>
    </source>
</evidence>
<feature type="signal peptide" evidence="6">
    <location>
        <begin position="1"/>
        <end position="27"/>
    </location>
</feature>
<dbReference type="PANTHER" id="PTHR33109:SF60">
    <property type="entry name" value="EPIDERMAL PATTERNING FACTOR-LIKE PROTEIN 8"/>
    <property type="match status" value="1"/>
</dbReference>
<gene>
    <name evidence="7" type="ORF">OPV22_027390</name>
</gene>
<comment type="subcellular location">
    <subcellularLocation>
        <location evidence="1 6">Secreted</location>
    </subcellularLocation>
</comment>
<dbReference type="GO" id="GO:0010052">
    <property type="term" value="P:guard cell differentiation"/>
    <property type="evidence" value="ECO:0007669"/>
    <property type="project" value="UniProtKB-UniRule"/>
</dbReference>
<evidence type="ECO:0000313" key="7">
    <source>
        <dbReference type="EMBL" id="KAJ8464838.1"/>
    </source>
</evidence>
<comment type="function">
    <text evidence="6">Controls stomatal patterning.</text>
</comment>